<keyword evidence="1" id="KW-0132">Cell division</keyword>
<dbReference type="PANTHER" id="PTHR10177">
    <property type="entry name" value="CYCLINS"/>
    <property type="match status" value="1"/>
</dbReference>
<dbReference type="Proteomes" id="UP000734854">
    <property type="component" value="Unassembled WGS sequence"/>
</dbReference>
<keyword evidence="2" id="KW-0131">Cell cycle</keyword>
<dbReference type="EMBL" id="JACMSC010000019">
    <property type="protein sequence ID" value="KAG6474674.1"/>
    <property type="molecule type" value="Genomic_DNA"/>
</dbReference>
<organism evidence="5 6">
    <name type="scientific">Zingiber officinale</name>
    <name type="common">Ginger</name>
    <name type="synonym">Amomum zingiber</name>
    <dbReference type="NCBI Taxonomy" id="94328"/>
    <lineage>
        <taxon>Eukaryota</taxon>
        <taxon>Viridiplantae</taxon>
        <taxon>Streptophyta</taxon>
        <taxon>Embryophyta</taxon>
        <taxon>Tracheophyta</taxon>
        <taxon>Spermatophyta</taxon>
        <taxon>Magnoliopsida</taxon>
        <taxon>Liliopsida</taxon>
        <taxon>Zingiberales</taxon>
        <taxon>Zingiberaceae</taxon>
        <taxon>Zingiber</taxon>
    </lineage>
</organism>
<comment type="caution">
    <text evidence="5">The sequence shown here is derived from an EMBL/GenBank/DDBJ whole genome shotgun (WGS) entry which is preliminary data.</text>
</comment>
<dbReference type="GO" id="GO:0051301">
    <property type="term" value="P:cell division"/>
    <property type="evidence" value="ECO:0007669"/>
    <property type="project" value="UniProtKB-KW"/>
</dbReference>
<evidence type="ECO:0000313" key="5">
    <source>
        <dbReference type="EMBL" id="KAG6474674.1"/>
    </source>
</evidence>
<accession>A0A8J5CHJ8</accession>
<dbReference type="InterPro" id="IPR006671">
    <property type="entry name" value="Cyclin_N"/>
</dbReference>
<feature type="domain" description="Cyclin N-terminal" evidence="4">
    <location>
        <begin position="68"/>
        <end position="184"/>
    </location>
</feature>
<keyword evidence="6" id="KW-1185">Reference proteome</keyword>
<name>A0A8J5CHJ8_ZINOF</name>
<sequence length="361" mass="38807">MGFLPLFDRLFCGEASSEAEGGGGEEMPPMMVSVGEEYWEEALSSLTAKEAESSPCLIAGGCSDSHLRAAREEAAEWIVRAASFQGFSALTALLAVTYFDRCFLSEAGGGGGELLRLHGDKPWMGRLATVACLSLAAKVEETRVPLLLDLQAPPPPEEAGYLFEPKTVQRMELLVLDALGWRMNPITALSYVHHLLAAASCGGGGGSAAFRKLASRSETALLVVVTDWRWVRHPASVWAAAALLHAAEWPEIHRRRLVSLLRAPKVGSFRHSHLSSSISVISPAHRCNTPQVATEECRQLMAAAMNGRKRKHQSSSSEMVGSCFSAGECSSGSWPPWASPVEAPPPNKKLNGGVNGDQRNY</sequence>
<evidence type="ECO:0000256" key="3">
    <source>
        <dbReference type="SAM" id="MobiDB-lite"/>
    </source>
</evidence>
<evidence type="ECO:0000256" key="2">
    <source>
        <dbReference type="ARBA" id="ARBA00023306"/>
    </source>
</evidence>
<dbReference type="Pfam" id="PF00134">
    <property type="entry name" value="Cyclin_N"/>
    <property type="match status" value="1"/>
</dbReference>
<proteinExistence type="predicted"/>
<evidence type="ECO:0000259" key="4">
    <source>
        <dbReference type="Pfam" id="PF00134"/>
    </source>
</evidence>
<dbReference type="InterPro" id="IPR039361">
    <property type="entry name" value="Cyclin"/>
</dbReference>
<dbReference type="CDD" id="cd20543">
    <property type="entry name" value="CYCLIN_AtCycD-like_rpt1"/>
    <property type="match status" value="1"/>
</dbReference>
<evidence type="ECO:0000313" key="6">
    <source>
        <dbReference type="Proteomes" id="UP000734854"/>
    </source>
</evidence>
<evidence type="ECO:0000256" key="1">
    <source>
        <dbReference type="ARBA" id="ARBA00022618"/>
    </source>
</evidence>
<dbReference type="AlphaFoldDB" id="A0A8J5CHJ8"/>
<dbReference type="InterPro" id="IPR036915">
    <property type="entry name" value="Cyclin-like_sf"/>
</dbReference>
<feature type="region of interest" description="Disordered" evidence="3">
    <location>
        <begin position="325"/>
        <end position="361"/>
    </location>
</feature>
<protein>
    <recommendedName>
        <fullName evidence="4">Cyclin N-terminal domain-containing protein</fullName>
    </recommendedName>
</protein>
<dbReference type="Gene3D" id="1.10.472.10">
    <property type="entry name" value="Cyclin-like"/>
    <property type="match status" value="1"/>
</dbReference>
<gene>
    <name evidence="5" type="ORF">ZIOFF_068612</name>
</gene>
<reference evidence="5 6" key="1">
    <citation type="submission" date="2020-08" db="EMBL/GenBank/DDBJ databases">
        <title>Plant Genome Project.</title>
        <authorList>
            <person name="Zhang R.-G."/>
        </authorList>
    </citation>
    <scope>NUCLEOTIDE SEQUENCE [LARGE SCALE GENOMIC DNA]</scope>
    <source>
        <tissue evidence="5">Rhizome</tissue>
    </source>
</reference>
<dbReference type="SUPFAM" id="SSF47954">
    <property type="entry name" value="Cyclin-like"/>
    <property type="match status" value="1"/>
</dbReference>